<accession>A0ABD2YW61</accession>
<proteinExistence type="predicted"/>
<dbReference type="AlphaFoldDB" id="A0ABD2YW61"/>
<dbReference type="EMBL" id="JBJUIK010000012">
    <property type="protein sequence ID" value="KAL3510062.1"/>
    <property type="molecule type" value="Genomic_DNA"/>
</dbReference>
<evidence type="ECO:0000256" key="1">
    <source>
        <dbReference type="SAM" id="MobiDB-lite"/>
    </source>
</evidence>
<gene>
    <name evidence="2" type="ORF">ACH5RR_029463</name>
</gene>
<feature type="compositionally biased region" description="Polar residues" evidence="1">
    <location>
        <begin position="7"/>
        <end position="27"/>
    </location>
</feature>
<feature type="region of interest" description="Disordered" evidence="1">
    <location>
        <begin position="1"/>
        <end position="30"/>
    </location>
</feature>
<protein>
    <submittedName>
        <fullName evidence="2">Uncharacterized protein</fullName>
    </submittedName>
</protein>
<evidence type="ECO:0000313" key="3">
    <source>
        <dbReference type="Proteomes" id="UP001630127"/>
    </source>
</evidence>
<organism evidence="2 3">
    <name type="scientific">Cinchona calisaya</name>
    <dbReference type="NCBI Taxonomy" id="153742"/>
    <lineage>
        <taxon>Eukaryota</taxon>
        <taxon>Viridiplantae</taxon>
        <taxon>Streptophyta</taxon>
        <taxon>Embryophyta</taxon>
        <taxon>Tracheophyta</taxon>
        <taxon>Spermatophyta</taxon>
        <taxon>Magnoliopsida</taxon>
        <taxon>eudicotyledons</taxon>
        <taxon>Gunneridae</taxon>
        <taxon>Pentapetalae</taxon>
        <taxon>asterids</taxon>
        <taxon>lamiids</taxon>
        <taxon>Gentianales</taxon>
        <taxon>Rubiaceae</taxon>
        <taxon>Cinchonoideae</taxon>
        <taxon>Cinchoneae</taxon>
        <taxon>Cinchona</taxon>
    </lineage>
</organism>
<comment type="caution">
    <text evidence="2">The sequence shown here is derived from an EMBL/GenBank/DDBJ whole genome shotgun (WGS) entry which is preliminary data.</text>
</comment>
<reference evidence="2 3" key="1">
    <citation type="submission" date="2024-11" db="EMBL/GenBank/DDBJ databases">
        <title>A near-complete genome assembly of Cinchona calisaya.</title>
        <authorList>
            <person name="Lian D.C."/>
            <person name="Zhao X.W."/>
            <person name="Wei L."/>
        </authorList>
    </citation>
    <scope>NUCLEOTIDE SEQUENCE [LARGE SCALE GENOMIC DNA]</scope>
    <source>
        <tissue evidence="2">Nenye</tissue>
    </source>
</reference>
<sequence>MAHETIESSQLANLNTEQNMPATNNPHFQPYEAAFPSQFDIDDHGSERLRIAPVTNLPKLLCHNDGNQNVEKKKYRHEAIRRWKTKRLQHTRLALQPNTNLSITQRNLNSLPKSSQEYTLMLELAESIAKLTITCFVRYYEQDNQGHREVRYIIVKAYTTEELLEATHVLTNQESISANSKNTAIPGTTPATVTIENVGPSILPLPPAKKPATTFYAAEATS</sequence>
<dbReference type="Proteomes" id="UP001630127">
    <property type="component" value="Unassembled WGS sequence"/>
</dbReference>
<evidence type="ECO:0000313" key="2">
    <source>
        <dbReference type="EMBL" id="KAL3510062.1"/>
    </source>
</evidence>
<name>A0ABD2YW61_9GENT</name>
<keyword evidence="3" id="KW-1185">Reference proteome</keyword>